<gene>
    <name evidence="2" type="ORF">SCHCODRAFT_110170</name>
</gene>
<reference evidence="2 3" key="1">
    <citation type="journal article" date="2010" name="Nat. Biotechnol.">
        <title>Genome sequence of the model mushroom Schizophyllum commune.</title>
        <authorList>
            <person name="Ohm R.A."/>
            <person name="de Jong J.F."/>
            <person name="Lugones L.G."/>
            <person name="Aerts A."/>
            <person name="Kothe E."/>
            <person name="Stajich J.E."/>
            <person name="de Vries R.P."/>
            <person name="Record E."/>
            <person name="Levasseur A."/>
            <person name="Baker S.E."/>
            <person name="Bartholomew K.A."/>
            <person name="Coutinho P.M."/>
            <person name="Erdmann S."/>
            <person name="Fowler T.J."/>
            <person name="Gathman A.C."/>
            <person name="Lombard V."/>
            <person name="Henrissat B."/>
            <person name="Knabe N."/>
            <person name="Kuees U."/>
            <person name="Lilly W.W."/>
            <person name="Lindquist E."/>
            <person name="Lucas S."/>
            <person name="Magnuson J.K."/>
            <person name="Piumi F."/>
            <person name="Raudaskoski M."/>
            <person name="Salamov A."/>
            <person name="Schmutz J."/>
            <person name="Schwarze F.W.M.R."/>
            <person name="vanKuyk P.A."/>
            <person name="Horton J.S."/>
            <person name="Grigoriev I.V."/>
            <person name="Woesten H.A.B."/>
        </authorList>
    </citation>
    <scope>NUCLEOTIDE SEQUENCE [LARGE SCALE GENOMIC DNA]</scope>
    <source>
        <strain evidence="3">H4-8 / FGSC 9210</strain>
    </source>
</reference>
<evidence type="ECO:0000313" key="3">
    <source>
        <dbReference type="Proteomes" id="UP000007431"/>
    </source>
</evidence>
<accession>D8Q6H9</accession>
<proteinExistence type="predicted"/>
<name>D8Q6H9_SCHCM</name>
<keyword evidence="3" id="KW-1185">Reference proteome</keyword>
<dbReference type="InParanoid" id="D8Q6H9"/>
<organism evidence="3">
    <name type="scientific">Schizophyllum commune (strain H4-8 / FGSC 9210)</name>
    <name type="common">Split gill fungus</name>
    <dbReference type="NCBI Taxonomy" id="578458"/>
    <lineage>
        <taxon>Eukaryota</taxon>
        <taxon>Fungi</taxon>
        <taxon>Dikarya</taxon>
        <taxon>Basidiomycota</taxon>
        <taxon>Agaricomycotina</taxon>
        <taxon>Agaricomycetes</taxon>
        <taxon>Agaricomycetidae</taxon>
        <taxon>Agaricales</taxon>
        <taxon>Schizophyllaceae</taxon>
        <taxon>Schizophyllum</taxon>
    </lineage>
</organism>
<feature type="compositionally biased region" description="Basic and acidic residues" evidence="1">
    <location>
        <begin position="118"/>
        <end position="132"/>
    </location>
</feature>
<feature type="non-terminal residue" evidence="2">
    <location>
        <position position="132"/>
    </location>
</feature>
<dbReference type="HOGENOM" id="CLU_1918304_0_0_1"/>
<feature type="region of interest" description="Disordered" evidence="1">
    <location>
        <begin position="17"/>
        <end position="37"/>
    </location>
</feature>
<dbReference type="AlphaFoldDB" id="D8Q6H9"/>
<dbReference type="RefSeq" id="XP_003031544.1">
    <property type="nucleotide sequence ID" value="XM_003031498.1"/>
</dbReference>
<protein>
    <submittedName>
        <fullName evidence="2">Uncharacterized protein</fullName>
    </submittedName>
</protein>
<evidence type="ECO:0000313" key="2">
    <source>
        <dbReference type="EMBL" id="EFI96641.1"/>
    </source>
</evidence>
<dbReference type="EMBL" id="GL377307">
    <property type="protein sequence ID" value="EFI96641.1"/>
    <property type="molecule type" value="Genomic_DNA"/>
</dbReference>
<dbReference type="KEGG" id="scm:SCHCO_01096941"/>
<feature type="region of interest" description="Disordered" evidence="1">
    <location>
        <begin position="56"/>
        <end position="132"/>
    </location>
</feature>
<dbReference type="Proteomes" id="UP000007431">
    <property type="component" value="Unassembled WGS sequence"/>
</dbReference>
<evidence type="ECO:0000256" key="1">
    <source>
        <dbReference type="SAM" id="MobiDB-lite"/>
    </source>
</evidence>
<dbReference type="VEuPathDB" id="FungiDB:SCHCODRAFT_01096941"/>
<sequence length="132" mass="14669">MLHAGALDPLISVSQGRAQKFRQKGSGTRLHSRHKDVSCKTTPFAFSSSLDYVNFAAHADPEPDPPGRSSSPRSLRRADPSPHQPYLRSIRRTDAQAYHMHSAAQVLKTDSQPNDADSDLHHISDKELRPHL</sequence>
<dbReference type="GeneID" id="9587117"/>